<dbReference type="Gene3D" id="2.40.50.100">
    <property type="match status" value="1"/>
</dbReference>
<dbReference type="PROSITE" id="PS51257">
    <property type="entry name" value="PROKAR_LIPOPROTEIN"/>
    <property type="match status" value="1"/>
</dbReference>
<proteinExistence type="predicted"/>
<dbReference type="Pfam" id="PF25973">
    <property type="entry name" value="BSH_CzcB"/>
    <property type="match status" value="1"/>
</dbReference>
<feature type="region of interest" description="Disordered" evidence="2">
    <location>
        <begin position="467"/>
        <end position="504"/>
    </location>
</feature>
<dbReference type="Pfam" id="PF25989">
    <property type="entry name" value="YknX_C"/>
    <property type="match status" value="1"/>
</dbReference>
<feature type="domain" description="CzcB-like barrel-sandwich hybrid" evidence="5">
    <location>
        <begin position="77"/>
        <end position="270"/>
    </location>
</feature>
<dbReference type="RefSeq" id="WP_145269791.1">
    <property type="nucleotide sequence ID" value="NZ_CP036426.1"/>
</dbReference>
<feature type="coiled-coil region" evidence="1">
    <location>
        <begin position="143"/>
        <end position="177"/>
    </location>
</feature>
<dbReference type="SUPFAM" id="SSF111369">
    <property type="entry name" value="HlyD-like secretion proteins"/>
    <property type="match status" value="2"/>
</dbReference>
<evidence type="ECO:0000256" key="2">
    <source>
        <dbReference type="SAM" id="MobiDB-lite"/>
    </source>
</evidence>
<evidence type="ECO:0000256" key="1">
    <source>
        <dbReference type="SAM" id="Coils"/>
    </source>
</evidence>
<dbReference type="Proteomes" id="UP000317835">
    <property type="component" value="Chromosome"/>
</dbReference>
<dbReference type="GO" id="GO:1990281">
    <property type="term" value="C:efflux pump complex"/>
    <property type="evidence" value="ECO:0007669"/>
    <property type="project" value="TreeGrafter"/>
</dbReference>
<evidence type="ECO:0000313" key="8">
    <source>
        <dbReference type="Proteomes" id="UP000317835"/>
    </source>
</evidence>
<dbReference type="Gene3D" id="2.40.30.170">
    <property type="match status" value="1"/>
</dbReference>
<name>A0A518H1J6_9BACT</name>
<dbReference type="GO" id="GO:0015562">
    <property type="term" value="F:efflux transmembrane transporter activity"/>
    <property type="evidence" value="ECO:0007669"/>
    <property type="project" value="TreeGrafter"/>
</dbReference>
<reference evidence="7 8" key="1">
    <citation type="submission" date="2019-02" db="EMBL/GenBank/DDBJ databases">
        <title>Deep-cultivation of Planctomycetes and their phenomic and genomic characterization uncovers novel biology.</title>
        <authorList>
            <person name="Wiegand S."/>
            <person name="Jogler M."/>
            <person name="Boedeker C."/>
            <person name="Pinto D."/>
            <person name="Vollmers J."/>
            <person name="Rivas-Marin E."/>
            <person name="Kohn T."/>
            <person name="Peeters S.H."/>
            <person name="Heuer A."/>
            <person name="Rast P."/>
            <person name="Oberbeckmann S."/>
            <person name="Bunk B."/>
            <person name="Jeske O."/>
            <person name="Meyerdierks A."/>
            <person name="Storesund J.E."/>
            <person name="Kallscheuer N."/>
            <person name="Luecker S."/>
            <person name="Lage O.M."/>
            <person name="Pohl T."/>
            <person name="Merkel B.J."/>
            <person name="Hornburger P."/>
            <person name="Mueller R.-W."/>
            <person name="Bruemmer F."/>
            <person name="Labrenz M."/>
            <person name="Spormann A.M."/>
            <person name="Op den Camp H."/>
            <person name="Overmann J."/>
            <person name="Amann R."/>
            <person name="Jetten M.S.M."/>
            <person name="Mascher T."/>
            <person name="Medema M.H."/>
            <person name="Devos D.P."/>
            <person name="Kaster A.-K."/>
            <person name="Ovreas L."/>
            <person name="Rohde M."/>
            <person name="Galperin M.Y."/>
            <person name="Jogler C."/>
        </authorList>
    </citation>
    <scope>NUCLEOTIDE SEQUENCE [LARGE SCALE GENOMIC DNA]</scope>
    <source>
        <strain evidence="7 8">ElP</strain>
    </source>
</reference>
<dbReference type="AlphaFoldDB" id="A0A518H1J6"/>
<evidence type="ECO:0000313" key="7">
    <source>
        <dbReference type="EMBL" id="QDV34714.1"/>
    </source>
</evidence>
<dbReference type="OrthoDB" id="9806939at2"/>
<gene>
    <name evidence="7" type="primary">czcB_5</name>
    <name evidence="7" type="ORF">ElP_26080</name>
</gene>
<protein>
    <submittedName>
        <fullName evidence="7">Cobalt-zinc-cadmium resistance protein CzcB</fullName>
    </submittedName>
</protein>
<feature type="domain" description="CusB-like beta-barrel" evidence="4">
    <location>
        <begin position="313"/>
        <end position="382"/>
    </location>
</feature>
<dbReference type="Pfam" id="PF25954">
    <property type="entry name" value="Beta-barrel_RND_2"/>
    <property type="match status" value="1"/>
</dbReference>
<feature type="coiled-coil region" evidence="1">
    <location>
        <begin position="202"/>
        <end position="243"/>
    </location>
</feature>
<organism evidence="7 8">
    <name type="scientific">Tautonia plasticadhaerens</name>
    <dbReference type="NCBI Taxonomy" id="2527974"/>
    <lineage>
        <taxon>Bacteria</taxon>
        <taxon>Pseudomonadati</taxon>
        <taxon>Planctomycetota</taxon>
        <taxon>Planctomycetia</taxon>
        <taxon>Isosphaerales</taxon>
        <taxon>Isosphaeraceae</taxon>
        <taxon>Tautonia</taxon>
    </lineage>
</organism>
<dbReference type="PANTHER" id="PTHR30469">
    <property type="entry name" value="MULTIDRUG RESISTANCE PROTEIN MDTA"/>
    <property type="match status" value="1"/>
</dbReference>
<evidence type="ECO:0000259" key="5">
    <source>
        <dbReference type="Pfam" id="PF25973"/>
    </source>
</evidence>
<dbReference type="InterPro" id="IPR058647">
    <property type="entry name" value="BSH_CzcB-like"/>
</dbReference>
<feature type="signal peptide" evidence="3">
    <location>
        <begin position="1"/>
        <end position="30"/>
    </location>
</feature>
<evidence type="ECO:0000259" key="4">
    <source>
        <dbReference type="Pfam" id="PF25954"/>
    </source>
</evidence>
<keyword evidence="3" id="KW-0732">Signal</keyword>
<dbReference type="InterPro" id="IPR058792">
    <property type="entry name" value="Beta-barrel_RND_2"/>
</dbReference>
<feature type="chain" id="PRO_5022037234" evidence="3">
    <location>
        <begin position="31"/>
        <end position="504"/>
    </location>
</feature>
<sequence length="504" mass="54007" precursor="true">MRRTPRPPATGRPPGLARPASCLLAAIALAVGCDSTPEPSYTSVSKPPTVRVVRPEARDITRVVGQPSFIEAYERTSIYPKMTAYIEEWIVDIGDRVKKGDVLATLFVPEIVEELNSKKATVALDRERIELAGKMVDVAEADVKAAQAHLDETKAILAKYQAEVDRWASEVDRLQKETDRGVVAPQILLESTNQLKSSTAARDAAQASIQNADAELLSEQAELAKAKVDVKVAEAALAVAQSEEKKWEAWVGYLTLAAPFDGVIVARNANTFDFVLPSTGDPTADKNAPKLSPSGAAAPIYVVDRTDVVRIFVDIPESDAIFVKDGAKASILVRAFRDEPLEGSVTRTSWALNVTSRTLRAEIDLPNTDGQLLPGMYAYAEVKIDRPGVRALPTDALVREGAQSYCWILQDGRATRAEVRTGISDGAWVEVTNRRHAPGPDGDGDWTPIDGSEQVILGDLSVLSDGQDVEVAPQSKPSTVAQAPPPGPTEDGTGSGASSLDPDA</sequence>
<evidence type="ECO:0000256" key="3">
    <source>
        <dbReference type="SAM" id="SignalP"/>
    </source>
</evidence>
<dbReference type="PANTHER" id="PTHR30469:SF37">
    <property type="entry name" value="RAGD PROTEIN"/>
    <property type="match status" value="1"/>
</dbReference>
<dbReference type="Gene3D" id="2.40.420.20">
    <property type="match status" value="1"/>
</dbReference>
<evidence type="ECO:0000259" key="6">
    <source>
        <dbReference type="Pfam" id="PF25989"/>
    </source>
</evidence>
<accession>A0A518H1J6</accession>
<keyword evidence="1" id="KW-0175">Coiled coil</keyword>
<feature type="domain" description="YknX-like C-terminal permuted SH3-like" evidence="6">
    <location>
        <begin position="391"/>
        <end position="469"/>
    </location>
</feature>
<keyword evidence="8" id="KW-1185">Reference proteome</keyword>
<dbReference type="KEGG" id="tpla:ElP_26080"/>
<dbReference type="EMBL" id="CP036426">
    <property type="protein sequence ID" value="QDV34714.1"/>
    <property type="molecule type" value="Genomic_DNA"/>
</dbReference>
<dbReference type="InterPro" id="IPR058637">
    <property type="entry name" value="YknX-like_C"/>
</dbReference>